<evidence type="ECO:0000313" key="2">
    <source>
        <dbReference type="EMBL" id="TGY42742.1"/>
    </source>
</evidence>
<feature type="transmembrane region" description="Helical" evidence="1">
    <location>
        <begin position="89"/>
        <end position="110"/>
    </location>
</feature>
<feature type="transmembrane region" description="Helical" evidence="1">
    <location>
        <begin position="6"/>
        <end position="25"/>
    </location>
</feature>
<organism evidence="2 3">
    <name type="scientific">Clostridium sartagoforme</name>
    <dbReference type="NCBI Taxonomy" id="84031"/>
    <lineage>
        <taxon>Bacteria</taxon>
        <taxon>Bacillati</taxon>
        <taxon>Bacillota</taxon>
        <taxon>Clostridia</taxon>
        <taxon>Eubacteriales</taxon>
        <taxon>Clostridiaceae</taxon>
        <taxon>Clostridium</taxon>
    </lineage>
</organism>
<dbReference type="RefSeq" id="WP_136006215.1">
    <property type="nucleotide sequence ID" value="NZ_SRYR01000002.1"/>
</dbReference>
<evidence type="ECO:0000256" key="1">
    <source>
        <dbReference type="SAM" id="Phobius"/>
    </source>
</evidence>
<dbReference type="Proteomes" id="UP000306888">
    <property type="component" value="Unassembled WGS sequence"/>
</dbReference>
<dbReference type="EMBL" id="SRYR01000002">
    <property type="protein sequence ID" value="TGY42742.1"/>
    <property type="molecule type" value="Genomic_DNA"/>
</dbReference>
<evidence type="ECO:0000313" key="3">
    <source>
        <dbReference type="Proteomes" id="UP000306888"/>
    </source>
</evidence>
<feature type="transmembrane region" description="Helical" evidence="1">
    <location>
        <begin position="122"/>
        <end position="145"/>
    </location>
</feature>
<keyword evidence="3" id="KW-1185">Reference proteome</keyword>
<feature type="transmembrane region" description="Helical" evidence="1">
    <location>
        <begin position="37"/>
        <end position="54"/>
    </location>
</feature>
<sequence length="155" mass="17717">MLKLEPIEFFLRAIPEGLLIILGIYVLSKTNIDKKKYLVSSIVYAITIFCIRLLPINYGVHTILILLFLVLLTISYIKIDVILTMRSALIVFLLQFVSEGINVFVLRLIPNIDLDKLFLNPVLKTLLGIPSLIILAAIIYIFYILDKRKDVLKDV</sequence>
<keyword evidence="1" id="KW-1133">Transmembrane helix</keyword>
<feature type="transmembrane region" description="Helical" evidence="1">
    <location>
        <begin position="60"/>
        <end position="77"/>
    </location>
</feature>
<dbReference type="AlphaFoldDB" id="A0A4S2DM14"/>
<keyword evidence="1" id="KW-0472">Membrane</keyword>
<dbReference type="OrthoDB" id="1787445at2"/>
<accession>A0A4S2DM14</accession>
<gene>
    <name evidence="2" type="ORF">E5347_08005</name>
</gene>
<protein>
    <submittedName>
        <fullName evidence="2">Uncharacterized protein</fullName>
    </submittedName>
</protein>
<proteinExistence type="predicted"/>
<name>A0A4S2DM14_9CLOT</name>
<keyword evidence="1" id="KW-0812">Transmembrane</keyword>
<reference evidence="2 3" key="1">
    <citation type="submission" date="2019-04" db="EMBL/GenBank/DDBJ databases">
        <title>Microbes associate with the intestines of laboratory mice.</title>
        <authorList>
            <person name="Navarre W."/>
            <person name="Wong E."/>
            <person name="Huang K."/>
            <person name="Tropini C."/>
            <person name="Ng K."/>
            <person name="Yu B."/>
        </authorList>
    </citation>
    <scope>NUCLEOTIDE SEQUENCE [LARGE SCALE GENOMIC DNA]</scope>
    <source>
        <strain evidence="2 3">NM50_B9-20</strain>
    </source>
</reference>
<comment type="caution">
    <text evidence="2">The sequence shown here is derived from an EMBL/GenBank/DDBJ whole genome shotgun (WGS) entry which is preliminary data.</text>
</comment>